<evidence type="ECO:0008006" key="3">
    <source>
        <dbReference type="Google" id="ProtNLM"/>
    </source>
</evidence>
<gene>
    <name evidence="1" type="ORF">AVEN_60776_1</name>
</gene>
<comment type="caution">
    <text evidence="1">The sequence shown here is derived from an EMBL/GenBank/DDBJ whole genome shotgun (WGS) entry which is preliminary data.</text>
</comment>
<dbReference type="OrthoDB" id="6437277at2759"/>
<sequence>MKVAFEYGDVKGVAASFKNERKSAGKDWLKSLCKRYNLSVRNPEQCSVARAMAFNEAQVTRFYNNMKSCSVFYWGRNSPPVEPRSLQIPVSFLKKTLIQLSLESWQTEREEGATSCHTFEVLPKVALISRQWSRNEILFVTGHDPFSSYFKRFGLAVWDNCACGDVGIPFHYAPTVLLPFPFVSKLLQQFINLPGSEILSQSHMQED</sequence>
<organism evidence="1 2">
    <name type="scientific">Araneus ventricosus</name>
    <name type="common">Orbweaver spider</name>
    <name type="synonym">Epeira ventricosa</name>
    <dbReference type="NCBI Taxonomy" id="182803"/>
    <lineage>
        <taxon>Eukaryota</taxon>
        <taxon>Metazoa</taxon>
        <taxon>Ecdysozoa</taxon>
        <taxon>Arthropoda</taxon>
        <taxon>Chelicerata</taxon>
        <taxon>Arachnida</taxon>
        <taxon>Araneae</taxon>
        <taxon>Araneomorphae</taxon>
        <taxon>Entelegynae</taxon>
        <taxon>Araneoidea</taxon>
        <taxon>Araneidae</taxon>
        <taxon>Araneus</taxon>
    </lineage>
</organism>
<proteinExistence type="predicted"/>
<protein>
    <recommendedName>
        <fullName evidence="3">HTH CENPB-type domain-containing protein</fullName>
    </recommendedName>
</protein>
<evidence type="ECO:0000313" key="2">
    <source>
        <dbReference type="Proteomes" id="UP000499080"/>
    </source>
</evidence>
<keyword evidence="2" id="KW-1185">Reference proteome</keyword>
<name>A0A4Y2SCX0_ARAVE</name>
<reference evidence="1 2" key="1">
    <citation type="journal article" date="2019" name="Sci. Rep.">
        <title>Orb-weaving spider Araneus ventricosus genome elucidates the spidroin gene catalogue.</title>
        <authorList>
            <person name="Kono N."/>
            <person name="Nakamura H."/>
            <person name="Ohtoshi R."/>
            <person name="Moran D.A.P."/>
            <person name="Shinohara A."/>
            <person name="Yoshida Y."/>
            <person name="Fujiwara M."/>
            <person name="Mori M."/>
            <person name="Tomita M."/>
            <person name="Arakawa K."/>
        </authorList>
    </citation>
    <scope>NUCLEOTIDE SEQUENCE [LARGE SCALE GENOMIC DNA]</scope>
</reference>
<dbReference type="Proteomes" id="UP000499080">
    <property type="component" value="Unassembled WGS sequence"/>
</dbReference>
<dbReference type="EMBL" id="BGPR01020645">
    <property type="protein sequence ID" value="GBN85149.1"/>
    <property type="molecule type" value="Genomic_DNA"/>
</dbReference>
<evidence type="ECO:0000313" key="1">
    <source>
        <dbReference type="EMBL" id="GBN85149.1"/>
    </source>
</evidence>
<dbReference type="AlphaFoldDB" id="A0A4Y2SCX0"/>
<accession>A0A4Y2SCX0</accession>